<evidence type="ECO:0000313" key="2">
    <source>
        <dbReference type="EMBL" id="QDH92830.1"/>
    </source>
</evidence>
<dbReference type="InterPro" id="IPR020109">
    <property type="entry name" value="Holin_r1t"/>
</dbReference>
<sequence length="155" mass="15693">MTSDLTGPAQAAPRTNPAVLFVEDLLERAVKTFAQLLLLFLVGGVTVMSVPWGTALQAAAIGTAATVLLALLDRTITSPNPTIEALIRAGRTFIAAFAGALPVVQDAANAPTFSSVHWGEIAAYAGTAAVLSLLTSFASLPAGPAKGSPTLAPVV</sequence>
<dbReference type="EMBL" id="MK937603">
    <property type="protein sequence ID" value="QDH92830.1"/>
    <property type="molecule type" value="Genomic_DNA"/>
</dbReference>
<feature type="transmembrane region" description="Helical" evidence="1">
    <location>
        <begin position="33"/>
        <end position="50"/>
    </location>
</feature>
<dbReference type="GeneID" id="65120813"/>
<evidence type="ECO:0000256" key="1">
    <source>
        <dbReference type="SAM" id="Phobius"/>
    </source>
</evidence>
<keyword evidence="1" id="KW-0812">Transmembrane</keyword>
<keyword evidence="3" id="KW-1185">Reference proteome</keyword>
<dbReference type="Proteomes" id="UP000318284">
    <property type="component" value="Segment"/>
</dbReference>
<organism evidence="2 3">
    <name type="scientific">Gordonia phage Bakery</name>
    <dbReference type="NCBI Taxonomy" id="2591205"/>
    <lineage>
        <taxon>Viruses</taxon>
        <taxon>Duplodnaviria</taxon>
        <taxon>Heunggongvirae</taxon>
        <taxon>Uroviricota</taxon>
        <taxon>Caudoviricetes</taxon>
        <taxon>Stackebrandtviridae</taxon>
        <taxon>Frickvirinae</taxon>
        <taxon>Wizardvirus</taxon>
        <taxon>Wizardvirus bakery</taxon>
    </lineage>
</organism>
<protein>
    <submittedName>
        <fullName evidence="2">Holin</fullName>
    </submittedName>
</protein>
<keyword evidence="1" id="KW-0472">Membrane</keyword>
<gene>
    <name evidence="2" type="primary">45</name>
    <name evidence="2" type="ORF">SEA_BAKERY_45</name>
</gene>
<dbReference type="RefSeq" id="YP_010102959.1">
    <property type="nucleotide sequence ID" value="NC_055804.1"/>
</dbReference>
<dbReference type="Pfam" id="PF16945">
    <property type="entry name" value="Phage_r1t_holin"/>
    <property type="match status" value="2"/>
</dbReference>
<dbReference type="KEGG" id="vg:65120813"/>
<name>A0A514DGT8_9CAUD</name>
<accession>A0A514DGT8</accession>
<reference evidence="2 3" key="1">
    <citation type="submission" date="2019-05" db="EMBL/GenBank/DDBJ databases">
        <authorList>
            <person name="Hammer B.W."/>
            <person name="Collado J."/>
            <person name="Fitzgerald H.N."/>
            <person name="Graziano A."/>
            <person name="Haggerty C.V."/>
            <person name="Kim S."/>
            <person name="Ogunsemowo I.H."/>
            <person name="Reddy N."/>
            <person name="Butela K.A."/>
            <person name="Garlena R.A."/>
            <person name="Russell D.A."/>
            <person name="Pope W.H."/>
            <person name="Jacobs-Sera D."/>
            <person name="Hatfull G.F."/>
        </authorList>
    </citation>
    <scope>NUCLEOTIDE SEQUENCE [LARGE SCALE GENOMIC DNA]</scope>
</reference>
<keyword evidence="1" id="KW-1133">Transmembrane helix</keyword>
<proteinExistence type="predicted"/>
<evidence type="ECO:0000313" key="3">
    <source>
        <dbReference type="Proteomes" id="UP000318284"/>
    </source>
</evidence>